<feature type="compositionally biased region" description="Basic and acidic residues" evidence="1">
    <location>
        <begin position="991"/>
        <end position="1001"/>
    </location>
</feature>
<keyword evidence="3" id="KW-1185">Reference proteome</keyword>
<feature type="compositionally biased region" description="Acidic residues" evidence="1">
    <location>
        <begin position="1451"/>
        <end position="1462"/>
    </location>
</feature>
<feature type="region of interest" description="Disordered" evidence="1">
    <location>
        <begin position="639"/>
        <end position="671"/>
    </location>
</feature>
<feature type="compositionally biased region" description="Basic residues" evidence="1">
    <location>
        <begin position="1675"/>
        <end position="1689"/>
    </location>
</feature>
<dbReference type="OrthoDB" id="3791520at2759"/>
<feature type="compositionally biased region" description="Basic residues" evidence="1">
    <location>
        <begin position="1388"/>
        <end position="1404"/>
    </location>
</feature>
<accession>A0A6A5VEB7</accession>
<dbReference type="EMBL" id="ML976670">
    <property type="protein sequence ID" value="KAF1975471.1"/>
    <property type="molecule type" value="Genomic_DNA"/>
</dbReference>
<feature type="compositionally biased region" description="Low complexity" evidence="1">
    <location>
        <begin position="1130"/>
        <end position="1147"/>
    </location>
</feature>
<feature type="compositionally biased region" description="Acidic residues" evidence="1">
    <location>
        <begin position="1223"/>
        <end position="1241"/>
    </location>
</feature>
<feature type="compositionally biased region" description="Acidic residues" evidence="1">
    <location>
        <begin position="1758"/>
        <end position="1782"/>
    </location>
</feature>
<feature type="compositionally biased region" description="Acidic residues" evidence="1">
    <location>
        <begin position="1359"/>
        <end position="1368"/>
    </location>
</feature>
<feature type="compositionally biased region" description="Polar residues" evidence="1">
    <location>
        <begin position="1808"/>
        <end position="1825"/>
    </location>
</feature>
<feature type="compositionally biased region" description="Polar residues" evidence="1">
    <location>
        <begin position="174"/>
        <end position="183"/>
    </location>
</feature>
<dbReference type="Proteomes" id="UP000800036">
    <property type="component" value="Unassembled WGS sequence"/>
</dbReference>
<feature type="compositionally biased region" description="Low complexity" evidence="1">
    <location>
        <begin position="481"/>
        <end position="496"/>
    </location>
</feature>
<feature type="region of interest" description="Disordered" evidence="1">
    <location>
        <begin position="481"/>
        <end position="500"/>
    </location>
</feature>
<gene>
    <name evidence="2" type="ORF">BU23DRAFT_597650</name>
</gene>
<organism evidence="2 3">
    <name type="scientific">Bimuria novae-zelandiae CBS 107.79</name>
    <dbReference type="NCBI Taxonomy" id="1447943"/>
    <lineage>
        <taxon>Eukaryota</taxon>
        <taxon>Fungi</taxon>
        <taxon>Dikarya</taxon>
        <taxon>Ascomycota</taxon>
        <taxon>Pezizomycotina</taxon>
        <taxon>Dothideomycetes</taxon>
        <taxon>Pleosporomycetidae</taxon>
        <taxon>Pleosporales</taxon>
        <taxon>Massarineae</taxon>
        <taxon>Didymosphaeriaceae</taxon>
        <taxon>Bimuria</taxon>
    </lineage>
</organism>
<evidence type="ECO:0000313" key="2">
    <source>
        <dbReference type="EMBL" id="KAF1975471.1"/>
    </source>
</evidence>
<feature type="compositionally biased region" description="Low complexity" evidence="1">
    <location>
        <begin position="657"/>
        <end position="671"/>
    </location>
</feature>
<feature type="compositionally biased region" description="Acidic residues" evidence="1">
    <location>
        <begin position="1983"/>
        <end position="1994"/>
    </location>
</feature>
<protein>
    <submittedName>
        <fullName evidence="2">Uncharacterized protein</fullName>
    </submittedName>
</protein>
<feature type="compositionally biased region" description="Gly residues" evidence="1">
    <location>
        <begin position="1042"/>
        <end position="1076"/>
    </location>
</feature>
<feature type="compositionally biased region" description="Acidic residues" evidence="1">
    <location>
        <begin position="1656"/>
        <end position="1669"/>
    </location>
</feature>
<feature type="compositionally biased region" description="Low complexity" evidence="1">
    <location>
        <begin position="1345"/>
        <end position="1358"/>
    </location>
</feature>
<feature type="compositionally biased region" description="Basic and acidic residues" evidence="1">
    <location>
        <begin position="948"/>
        <end position="975"/>
    </location>
</feature>
<feature type="compositionally biased region" description="Basic and acidic residues" evidence="1">
    <location>
        <begin position="44"/>
        <end position="54"/>
    </location>
</feature>
<feature type="compositionally biased region" description="Gly residues" evidence="1">
    <location>
        <begin position="1643"/>
        <end position="1655"/>
    </location>
</feature>
<dbReference type="PANTHER" id="PTHR35711:SF1">
    <property type="entry name" value="ECTODERMAL, ISOFORM F"/>
    <property type="match status" value="1"/>
</dbReference>
<feature type="region of interest" description="Disordered" evidence="1">
    <location>
        <begin position="799"/>
        <end position="1523"/>
    </location>
</feature>
<feature type="compositionally biased region" description="Low complexity" evidence="1">
    <location>
        <begin position="873"/>
        <end position="889"/>
    </location>
</feature>
<feature type="compositionally biased region" description="Basic and acidic residues" evidence="1">
    <location>
        <begin position="1971"/>
        <end position="1982"/>
    </location>
</feature>
<feature type="compositionally biased region" description="Acidic residues" evidence="1">
    <location>
        <begin position="1088"/>
        <end position="1129"/>
    </location>
</feature>
<evidence type="ECO:0000256" key="1">
    <source>
        <dbReference type="SAM" id="MobiDB-lite"/>
    </source>
</evidence>
<sequence length="2067" mass="229587">MPKGKRKDKFPNEYPDDDEDARAERETRAAAPQAKPHKRGGIHRVKEDKLTGTKWDHASRAVMVNAAQGRDAHGEGDPEFQKYIEFFEKHKAGKTRIRDLKKEVLLQTLAEAEMELRRRARYEHKEAERLEKEAQRKRKEEEEKRQEEEQRQKEEKKRKRNAEELVTDSEGEETNATRGESSKQLQLQQIEQQPEQYEVYDDSGSSDTSNTTTTQATDSPTLPRPKLRMFEWWLPELPSSDYRRTPRTWPENEEIQPKKLAYVPMHVISTITKEVLRLPGRNYKIHEKEPDSVPRLSERVKDCARNGVLIGKLSGARIESGRNWAKRTLVQGWNGRMYFELPAVTERAAETTERNERDLATVYREWKRNRRTARKAYSGVQKTDPRLKKFRAQQQRDLLKDVYETSQWRPTLVGFSPAYLAALGENGKAEGDDIKTLFYIILKDEKLPSFFFWADEDEWANPVVPNPEFLNYEEAQLRRSSNRSSSSRLSSQAGRSPWRRLSSFSRQSMFLRVKKTPTPRKFLPTTKIPKTSRYKAAVWAIERDLYNHGYAATLQKYQQKWAGEGNLEAWTALTMILRQQLPPSGFPSQPPIRDGRDPNMISVAEKMARVDAPSASRPILPIFVQDDWTRDDDAYWTTQERPIPTTPIDEDVDMQVSPYPRRSSTSSSPAPQYLSRRISDVFTWLSRVSSPANYPLYSAPPDQRLHHERNLALRVMADQLPTRIPQWELWRMMQERYQYQRQAPWLCAICLQELGDVPLEDYEQHLINHMVRIARCCPFCEISWEGLDGQDKADHVMRHRPTKDGNVLARRRVTQTPPELQGWAAVPQGGRRQRRSQGRSGGGDYPSSITPSPTPITPPGLQGRVAVPGNRGSISIPDPKVSVSPSSSSKNRKPSVRFSPTTVGQRVAYNGSGEAGQTSIKARRNGPRKSSLRIETDQTGRRTLNLYVDDREKAAHDPRRKSSEDSMQGRDRRMELYTYFDHGGDGGDDDGSGHGRREARGGRGKGNETPPRTGGKTVPGRSPGRGVYDVDGEDGGHHSEEGGAGGVRGDAGGVRGDAGGVRGDAGGVRGDAGGVGDSEEDNKHDGARDDDENSDDSDEDKDSDEDDDSDEDSESDDGGDEGAVEDVEEYSSSGYKTSEASSSSASSRRPRPKPTRRSDQIKTTAKKPQPGGDNDDDDSSSEEEEDDEAEAEADNDDESVNDNAGGNNNEGGIDNEGGNNNEGENDNEGGNDNEGEEEESSEPVTRRSTRINERDAKREAERKAKEAEEGEASTESENPKKEKKKKETGLGAGKIFPPPGGNPPSDFFENDDDDSSTASEKGKKEKKEKKQTGIGAGKSLPPPGKGVSPPSSLFSSDNDTNDSSDDSSDAERVIHDDGSLAAAEARARLARRRRERAQGGRRVRPQQVDEEEDEDEYRDEEDEEPPADEESSGEYEPGETEPSDLDRRDEDGEGDGDEESYDEQYYKEKHEGKKKAKEDIDEDEESNQDDEGNSDSCESKEEAEANDDEENGPYPPLPAFDPTLQLNLPILAPMSTFGTHLVQRPRRSLPFPRTGGRNDGSGTPPPRKRARSMNHGGSQRRVGFIDADLWDIAEREMLRRRGQSRSSSGHAGSPSGPPKCCEHAGCPCLRSPGTSEKQHRRVGGGGGSGSRGGGGGDDDPDDWDDDSGSDEFRPRKSITPKSPSRKRKSPSGSSGDKDTSGEDEESSERRRKNRKSTSSSGSSSAFDPDPYPTASNRRPPEWPVPVPLWYYLNRNPEADPEDDVEVPERDIEELEAELEAEEAAIRAAKKATRTQHTPKYQEAPAGPSTPSSAQRSTAPSSTASLAQAGLQRRSVSAPPNTPHPNIGDNIPSTGDEPLSRPASPGELTERISGVKTTRNGTSWERASTEAPGAARPRTPKSSTPSASKKRPSTSSQGSNISAAVKKDRTSTKGRKKVVESDEDEDEHEVVEPSAGSSERESSSGKRKKKPASKEVIWKASEESHEEEDAEEPADEASKAVEDDDDEEEEEEGYVPSPKRKKPLKTGAKKQTKQAKQGAKKKADQAKQPVNEKGATKAKDDCGGETGR</sequence>
<feature type="compositionally biased region" description="Basic residues" evidence="1">
    <location>
        <begin position="921"/>
        <end position="931"/>
    </location>
</feature>
<feature type="compositionally biased region" description="Basic and acidic residues" evidence="1">
    <location>
        <begin position="1250"/>
        <end position="1267"/>
    </location>
</feature>
<feature type="region of interest" description="Disordered" evidence="1">
    <location>
        <begin position="1"/>
        <end position="54"/>
    </location>
</feature>
<feature type="compositionally biased region" description="Acidic residues" evidence="1">
    <location>
        <begin position="2001"/>
        <end position="2012"/>
    </location>
</feature>
<feature type="compositionally biased region" description="Basic residues" evidence="1">
    <location>
        <begin position="2017"/>
        <end position="2032"/>
    </location>
</feature>
<proteinExistence type="predicted"/>
<feature type="compositionally biased region" description="Basic and acidic residues" evidence="1">
    <location>
        <begin position="1277"/>
        <end position="1288"/>
    </location>
</feature>
<feature type="compositionally biased region" description="Low complexity" evidence="1">
    <location>
        <begin position="1201"/>
        <end position="1222"/>
    </location>
</feature>
<feature type="compositionally biased region" description="Low complexity" evidence="1">
    <location>
        <begin position="184"/>
        <end position="221"/>
    </location>
</feature>
<feature type="compositionally biased region" description="Polar residues" evidence="1">
    <location>
        <begin position="1874"/>
        <end position="1885"/>
    </location>
</feature>
<feature type="compositionally biased region" description="Basic and acidic residues" evidence="1">
    <location>
        <begin position="123"/>
        <end position="155"/>
    </location>
</feature>
<feature type="compositionally biased region" description="Acidic residues" evidence="1">
    <location>
        <begin position="1173"/>
        <end position="1200"/>
    </location>
</feature>
<feature type="compositionally biased region" description="Acidic residues" evidence="1">
    <location>
        <begin position="1408"/>
        <end position="1443"/>
    </location>
</feature>
<feature type="compositionally biased region" description="Low complexity" evidence="1">
    <location>
        <begin position="1604"/>
        <end position="1614"/>
    </location>
</feature>
<name>A0A6A5VEB7_9PLEO</name>
<evidence type="ECO:0000313" key="3">
    <source>
        <dbReference type="Proteomes" id="UP000800036"/>
    </source>
</evidence>
<dbReference type="PANTHER" id="PTHR35711">
    <property type="entry name" value="EXPRESSED PROTEIN"/>
    <property type="match status" value="1"/>
</dbReference>
<feature type="region of interest" description="Disordered" evidence="1">
    <location>
        <begin position="1539"/>
        <end position="1587"/>
    </location>
</feature>
<reference evidence="2" key="1">
    <citation type="journal article" date="2020" name="Stud. Mycol.">
        <title>101 Dothideomycetes genomes: a test case for predicting lifestyles and emergence of pathogens.</title>
        <authorList>
            <person name="Haridas S."/>
            <person name="Albert R."/>
            <person name="Binder M."/>
            <person name="Bloem J."/>
            <person name="Labutti K."/>
            <person name="Salamov A."/>
            <person name="Andreopoulos B."/>
            <person name="Baker S."/>
            <person name="Barry K."/>
            <person name="Bills G."/>
            <person name="Bluhm B."/>
            <person name="Cannon C."/>
            <person name="Castanera R."/>
            <person name="Culley D."/>
            <person name="Daum C."/>
            <person name="Ezra D."/>
            <person name="Gonzalez J."/>
            <person name="Henrissat B."/>
            <person name="Kuo A."/>
            <person name="Liang C."/>
            <person name="Lipzen A."/>
            <person name="Lutzoni F."/>
            <person name="Magnuson J."/>
            <person name="Mondo S."/>
            <person name="Nolan M."/>
            <person name="Ohm R."/>
            <person name="Pangilinan J."/>
            <person name="Park H.-J."/>
            <person name="Ramirez L."/>
            <person name="Alfaro M."/>
            <person name="Sun H."/>
            <person name="Tritt A."/>
            <person name="Yoshinaga Y."/>
            <person name="Zwiers L.-H."/>
            <person name="Turgeon B."/>
            <person name="Goodwin S."/>
            <person name="Spatafora J."/>
            <person name="Crous P."/>
            <person name="Grigoriev I."/>
        </authorList>
    </citation>
    <scope>NUCLEOTIDE SEQUENCE</scope>
    <source>
        <strain evidence="2">CBS 107.79</strain>
    </source>
</reference>
<feature type="region of interest" description="Disordered" evidence="1">
    <location>
        <begin position="1599"/>
        <end position="2067"/>
    </location>
</feature>
<feature type="compositionally biased region" description="Basic and acidic residues" evidence="1">
    <location>
        <begin position="2053"/>
        <end position="2067"/>
    </location>
</feature>
<feature type="region of interest" description="Disordered" evidence="1">
    <location>
        <begin position="120"/>
        <end position="224"/>
    </location>
</feature>
<feature type="compositionally biased region" description="Low complexity" evidence="1">
    <location>
        <begin position="1894"/>
        <end position="1906"/>
    </location>
</feature>
<feature type="compositionally biased region" description="Basic and acidic residues" evidence="1">
    <location>
        <begin position="1320"/>
        <end position="1331"/>
    </location>
</feature>
<feature type="compositionally biased region" description="Basic and acidic residues" evidence="1">
    <location>
        <begin position="1369"/>
        <end position="1378"/>
    </location>
</feature>
<feature type="compositionally biased region" description="Acidic residues" evidence="1">
    <location>
        <begin position="1479"/>
        <end position="1493"/>
    </location>
</feature>